<dbReference type="AlphaFoldDB" id="A0AAD6HDY1"/>
<keyword evidence="2" id="KW-1185">Reference proteome</keyword>
<evidence type="ECO:0000313" key="2">
    <source>
        <dbReference type="Proteomes" id="UP001215712"/>
    </source>
</evidence>
<comment type="caution">
    <text evidence="1">The sequence shown here is derived from an EMBL/GenBank/DDBJ whole genome shotgun (WGS) entry which is preliminary data.</text>
</comment>
<accession>A0AAD6HDY1</accession>
<name>A0AAD6HDY1_9EURO</name>
<reference evidence="1" key="2">
    <citation type="submission" date="2023-01" db="EMBL/GenBank/DDBJ databases">
        <authorList>
            <person name="Petersen C."/>
        </authorList>
    </citation>
    <scope>NUCLEOTIDE SEQUENCE</scope>
    <source>
        <strain evidence="1">IBT 17514</strain>
    </source>
</reference>
<protein>
    <submittedName>
        <fullName evidence="1">Uncharacterized protein</fullName>
    </submittedName>
</protein>
<dbReference type="EMBL" id="JAQJAN010000018">
    <property type="protein sequence ID" value="KAJ5709722.1"/>
    <property type="molecule type" value="Genomic_DNA"/>
</dbReference>
<dbReference type="Proteomes" id="UP001215712">
    <property type="component" value="Unassembled WGS sequence"/>
</dbReference>
<evidence type="ECO:0000313" key="1">
    <source>
        <dbReference type="EMBL" id="KAJ5709722.1"/>
    </source>
</evidence>
<gene>
    <name evidence="1" type="ORF">N7493_010013</name>
</gene>
<proteinExistence type="predicted"/>
<reference evidence="1" key="1">
    <citation type="journal article" date="2023" name="IMA Fungus">
        <title>Comparative genomic study of the Penicillium genus elucidates a diverse pangenome and 15 lateral gene transfer events.</title>
        <authorList>
            <person name="Petersen C."/>
            <person name="Sorensen T."/>
            <person name="Nielsen M.R."/>
            <person name="Sondergaard T.E."/>
            <person name="Sorensen J.L."/>
            <person name="Fitzpatrick D.A."/>
            <person name="Frisvad J.C."/>
            <person name="Nielsen K.L."/>
        </authorList>
    </citation>
    <scope>NUCLEOTIDE SEQUENCE</scope>
    <source>
        <strain evidence="1">IBT 17514</strain>
    </source>
</reference>
<organism evidence="1 2">
    <name type="scientific">Penicillium malachiteum</name>
    <dbReference type="NCBI Taxonomy" id="1324776"/>
    <lineage>
        <taxon>Eukaryota</taxon>
        <taxon>Fungi</taxon>
        <taxon>Dikarya</taxon>
        <taxon>Ascomycota</taxon>
        <taxon>Pezizomycotina</taxon>
        <taxon>Eurotiomycetes</taxon>
        <taxon>Eurotiomycetidae</taxon>
        <taxon>Eurotiales</taxon>
        <taxon>Aspergillaceae</taxon>
        <taxon>Penicillium</taxon>
    </lineage>
</organism>
<sequence length="89" mass="9701">MWLETGEDGSDPAVVRRTEAGELVGNYELDPALGSESYHAAFAVDVARISQPNRFSVPGRICLSGSGEWPLNRVGLRKEQHIDWCSGKG</sequence>